<dbReference type="InterPro" id="IPR011320">
    <property type="entry name" value="RNase_H1_N"/>
</dbReference>
<dbReference type="Pfam" id="PF01693">
    <property type="entry name" value="Cauli_VI"/>
    <property type="match status" value="1"/>
</dbReference>
<dbReference type="Proteomes" id="UP001194468">
    <property type="component" value="Unassembled WGS sequence"/>
</dbReference>
<reference evidence="2" key="2">
    <citation type="journal article" date="2020" name="Nat. Commun.">
        <title>Large-scale genome sequencing of mycorrhizal fungi provides insights into the early evolution of symbiotic traits.</title>
        <authorList>
            <person name="Miyauchi S."/>
            <person name="Kiss E."/>
            <person name="Kuo A."/>
            <person name="Drula E."/>
            <person name="Kohler A."/>
            <person name="Sanchez-Garcia M."/>
            <person name="Morin E."/>
            <person name="Andreopoulos B."/>
            <person name="Barry K.W."/>
            <person name="Bonito G."/>
            <person name="Buee M."/>
            <person name="Carver A."/>
            <person name="Chen C."/>
            <person name="Cichocki N."/>
            <person name="Clum A."/>
            <person name="Culley D."/>
            <person name="Crous P.W."/>
            <person name="Fauchery L."/>
            <person name="Girlanda M."/>
            <person name="Hayes R.D."/>
            <person name="Keri Z."/>
            <person name="LaButti K."/>
            <person name="Lipzen A."/>
            <person name="Lombard V."/>
            <person name="Magnuson J."/>
            <person name="Maillard F."/>
            <person name="Murat C."/>
            <person name="Nolan M."/>
            <person name="Ohm R.A."/>
            <person name="Pangilinan J."/>
            <person name="Pereira M.F."/>
            <person name="Perotto S."/>
            <person name="Peter M."/>
            <person name="Pfister S."/>
            <person name="Riley R."/>
            <person name="Sitrit Y."/>
            <person name="Stielow J.B."/>
            <person name="Szollosi G."/>
            <person name="Zifcakova L."/>
            <person name="Stursova M."/>
            <person name="Spatafora J.W."/>
            <person name="Tedersoo L."/>
            <person name="Vaario L.M."/>
            <person name="Yamada A."/>
            <person name="Yan M."/>
            <person name="Wang P."/>
            <person name="Xu J."/>
            <person name="Bruns T."/>
            <person name="Baldrian P."/>
            <person name="Vilgalys R."/>
            <person name="Dunand C."/>
            <person name="Henrissat B."/>
            <person name="Grigoriev I.V."/>
            <person name="Hibbett D."/>
            <person name="Nagy L.G."/>
            <person name="Martin F.M."/>
        </authorList>
    </citation>
    <scope>NUCLEOTIDE SEQUENCE</scope>
    <source>
        <strain evidence="2">BED1</strain>
    </source>
</reference>
<gene>
    <name evidence="2" type="ORF">L210DRAFT_877865</name>
</gene>
<accession>A0AAD4BFI8</accession>
<sequence length="75" mass="8578">MYNGFIYDVPMGDEPGHVYLVTKGRCVGIFHTWEETAPHVVGVRCACYTRVTSEDLAIMLMMNVVDRGEAEWVFY</sequence>
<comment type="caution">
    <text evidence="2">The sequence shown here is derived from an EMBL/GenBank/DDBJ whole genome shotgun (WGS) entry which is preliminary data.</text>
</comment>
<dbReference type="EMBL" id="WHUW01000096">
    <property type="protein sequence ID" value="KAF8425351.1"/>
    <property type="molecule type" value="Genomic_DNA"/>
</dbReference>
<dbReference type="SUPFAM" id="SSF55658">
    <property type="entry name" value="L9 N-domain-like"/>
    <property type="match status" value="1"/>
</dbReference>
<evidence type="ECO:0000259" key="1">
    <source>
        <dbReference type="Pfam" id="PF01693"/>
    </source>
</evidence>
<dbReference type="InterPro" id="IPR037056">
    <property type="entry name" value="RNase_H1_N_sf"/>
</dbReference>
<organism evidence="2 3">
    <name type="scientific">Boletus edulis BED1</name>
    <dbReference type="NCBI Taxonomy" id="1328754"/>
    <lineage>
        <taxon>Eukaryota</taxon>
        <taxon>Fungi</taxon>
        <taxon>Dikarya</taxon>
        <taxon>Basidiomycota</taxon>
        <taxon>Agaricomycotina</taxon>
        <taxon>Agaricomycetes</taxon>
        <taxon>Agaricomycetidae</taxon>
        <taxon>Boletales</taxon>
        <taxon>Boletineae</taxon>
        <taxon>Boletaceae</taxon>
        <taxon>Boletoideae</taxon>
        <taxon>Boletus</taxon>
    </lineage>
</organism>
<reference evidence="2" key="1">
    <citation type="submission" date="2019-10" db="EMBL/GenBank/DDBJ databases">
        <authorList>
            <consortium name="DOE Joint Genome Institute"/>
            <person name="Kuo A."/>
            <person name="Miyauchi S."/>
            <person name="Kiss E."/>
            <person name="Drula E."/>
            <person name="Kohler A."/>
            <person name="Sanchez-Garcia M."/>
            <person name="Andreopoulos B."/>
            <person name="Barry K.W."/>
            <person name="Bonito G."/>
            <person name="Buee M."/>
            <person name="Carver A."/>
            <person name="Chen C."/>
            <person name="Cichocki N."/>
            <person name="Clum A."/>
            <person name="Culley D."/>
            <person name="Crous P.W."/>
            <person name="Fauchery L."/>
            <person name="Girlanda M."/>
            <person name="Hayes R."/>
            <person name="Keri Z."/>
            <person name="LaButti K."/>
            <person name="Lipzen A."/>
            <person name="Lombard V."/>
            <person name="Magnuson J."/>
            <person name="Maillard F."/>
            <person name="Morin E."/>
            <person name="Murat C."/>
            <person name="Nolan M."/>
            <person name="Ohm R."/>
            <person name="Pangilinan J."/>
            <person name="Pereira M."/>
            <person name="Perotto S."/>
            <person name="Peter M."/>
            <person name="Riley R."/>
            <person name="Sitrit Y."/>
            <person name="Stielow B."/>
            <person name="Szollosi G."/>
            <person name="Zifcakova L."/>
            <person name="Stursova M."/>
            <person name="Spatafora J.W."/>
            <person name="Tedersoo L."/>
            <person name="Vaario L.-M."/>
            <person name="Yamada A."/>
            <person name="Yan M."/>
            <person name="Wang P."/>
            <person name="Xu J."/>
            <person name="Bruns T."/>
            <person name="Baldrian P."/>
            <person name="Vilgalys R."/>
            <person name="Henrissat B."/>
            <person name="Grigoriev I.V."/>
            <person name="Hibbett D."/>
            <person name="Nagy L.G."/>
            <person name="Martin F.M."/>
        </authorList>
    </citation>
    <scope>NUCLEOTIDE SEQUENCE</scope>
    <source>
        <strain evidence="2">BED1</strain>
    </source>
</reference>
<keyword evidence="3" id="KW-1185">Reference proteome</keyword>
<protein>
    <recommendedName>
        <fullName evidence="1">Ribonuclease H1 N-terminal domain-containing protein</fullName>
    </recommendedName>
</protein>
<proteinExistence type="predicted"/>
<name>A0AAD4BFI8_BOLED</name>
<evidence type="ECO:0000313" key="2">
    <source>
        <dbReference type="EMBL" id="KAF8425351.1"/>
    </source>
</evidence>
<dbReference type="InterPro" id="IPR009027">
    <property type="entry name" value="Ribosomal_bL9/RNase_H1_N"/>
</dbReference>
<feature type="domain" description="Ribonuclease H1 N-terminal" evidence="1">
    <location>
        <begin position="19"/>
        <end position="55"/>
    </location>
</feature>
<evidence type="ECO:0000313" key="3">
    <source>
        <dbReference type="Proteomes" id="UP001194468"/>
    </source>
</evidence>
<dbReference type="Gene3D" id="3.40.970.10">
    <property type="entry name" value="Ribonuclease H1, N-terminal domain"/>
    <property type="match status" value="1"/>
</dbReference>
<dbReference type="AlphaFoldDB" id="A0AAD4BFI8"/>